<dbReference type="SUPFAM" id="SSF55073">
    <property type="entry name" value="Nucleotide cyclase"/>
    <property type="match status" value="1"/>
</dbReference>
<keyword evidence="3" id="KW-1133">Transmembrane helix</keyword>
<dbReference type="InterPro" id="IPR029787">
    <property type="entry name" value="Nucleotide_cyclase"/>
</dbReference>
<evidence type="ECO:0000256" key="4">
    <source>
        <dbReference type="SAM" id="SignalP"/>
    </source>
</evidence>
<dbReference type="EC" id="2.7.7.65" evidence="1"/>
<keyword evidence="4" id="KW-0732">Signal</keyword>
<dbReference type="Pfam" id="PF00990">
    <property type="entry name" value="GGDEF"/>
    <property type="match status" value="1"/>
</dbReference>
<feature type="transmembrane region" description="Helical" evidence="3">
    <location>
        <begin position="377"/>
        <end position="398"/>
    </location>
</feature>
<feature type="chain" id="PRO_5046471985" description="diguanylate cyclase" evidence="4">
    <location>
        <begin position="27"/>
        <end position="635"/>
    </location>
</feature>
<dbReference type="GO" id="GO:0052621">
    <property type="term" value="F:diguanylate cyclase activity"/>
    <property type="evidence" value="ECO:0007669"/>
    <property type="project" value="UniProtKB-EC"/>
</dbReference>
<dbReference type="SMART" id="SM00267">
    <property type="entry name" value="GGDEF"/>
    <property type="match status" value="1"/>
</dbReference>
<feature type="domain" description="GGDEF" evidence="5">
    <location>
        <begin position="500"/>
        <end position="631"/>
    </location>
</feature>
<dbReference type="RefSeq" id="WP_316024481.1">
    <property type="nucleotide sequence ID" value="NZ_JAWDIO010000002.1"/>
</dbReference>
<name>A0ABU3SS14_9ALTE</name>
<keyword evidence="6" id="KW-0808">Transferase</keyword>
<keyword evidence="7" id="KW-1185">Reference proteome</keyword>
<feature type="transmembrane region" description="Helical" evidence="3">
    <location>
        <begin position="219"/>
        <end position="237"/>
    </location>
</feature>
<protein>
    <recommendedName>
        <fullName evidence="1">diguanylate cyclase</fullName>
        <ecNumber evidence="1">2.7.7.65</ecNumber>
    </recommendedName>
</protein>
<evidence type="ECO:0000256" key="3">
    <source>
        <dbReference type="SAM" id="Phobius"/>
    </source>
</evidence>
<dbReference type="EMBL" id="JAWDIO010000002">
    <property type="protein sequence ID" value="MDU0352773.1"/>
    <property type="molecule type" value="Genomic_DNA"/>
</dbReference>
<dbReference type="PANTHER" id="PTHR45138">
    <property type="entry name" value="REGULATORY COMPONENTS OF SENSORY TRANSDUCTION SYSTEM"/>
    <property type="match status" value="1"/>
</dbReference>
<evidence type="ECO:0000259" key="5">
    <source>
        <dbReference type="PROSITE" id="PS50887"/>
    </source>
</evidence>
<dbReference type="InterPro" id="IPR050469">
    <property type="entry name" value="Diguanylate_Cyclase"/>
</dbReference>
<keyword evidence="3" id="KW-0472">Membrane</keyword>
<evidence type="ECO:0000256" key="2">
    <source>
        <dbReference type="ARBA" id="ARBA00034247"/>
    </source>
</evidence>
<dbReference type="NCBIfam" id="TIGR00254">
    <property type="entry name" value="GGDEF"/>
    <property type="match status" value="1"/>
</dbReference>
<dbReference type="PROSITE" id="PS50887">
    <property type="entry name" value="GGDEF"/>
    <property type="match status" value="1"/>
</dbReference>
<sequence>MNSFRLFMWLLIGLVSLSLSVSPVSAADCPPNEPARGVIDPNCQKTSLRGLWWAVPGKLIPPNQISQYKADAVTVSIPSYWPESIVNVNSDYPRGLITLWTEIKLTDELADGENLALWPGRQSAAIRIYVTDGRGKWVKAYDNLSVFIDESAQPIHTLPAEDASGLIYAGASYQLPKLYSGSQVILQLYVDDYRTGGIAQPPQIGLKDELHQNLMRRSAWHILFLGASLLVTFFAASQTLFASTSSNRTLYLLLMVMSLGTSLRLLVTGNLLAYIIPSLSTTHHFYLAWMSFLVMLGIFVGAQVYVFPSFFKSRYKLKKLLQFLSVLPISLLCLIPFLDFHEFVLIGHAFRTFYILVAFTYALFLLWQVYLHPKGHWVQLSGIMAVLVSGSFDAYLYAQNVDPYIELFSVAIFAFTASQAIYFGWEHVRLLGRERGLTLNLKELNESLEKQVLKRTQELETANVRLSHAATTDALTKLPNRRAFDAEIESEVQIAKNKKQNLCLAIADLDWFKSVNDQYGHDFGDKALQVLAAYLNKQLRTTDFVARIGGEEFAIILPAADIESTNILLNQLCTNVSKLRINEQHNYHLSISIGCAQWTPGLSIDQLYRLADQALYQAKNNGRGRVEVASTEQKS</sequence>
<keyword evidence="3" id="KW-0812">Transmembrane</keyword>
<gene>
    <name evidence="6" type="ORF">RS130_01505</name>
</gene>
<comment type="caution">
    <text evidence="6">The sequence shown here is derived from an EMBL/GenBank/DDBJ whole genome shotgun (WGS) entry which is preliminary data.</text>
</comment>
<feature type="transmembrane region" description="Helical" evidence="3">
    <location>
        <begin position="404"/>
        <end position="425"/>
    </location>
</feature>
<feature type="transmembrane region" description="Helical" evidence="3">
    <location>
        <begin position="249"/>
        <end position="276"/>
    </location>
</feature>
<dbReference type="Gene3D" id="3.30.70.270">
    <property type="match status" value="1"/>
</dbReference>
<dbReference type="CDD" id="cd01949">
    <property type="entry name" value="GGDEF"/>
    <property type="match status" value="1"/>
</dbReference>
<dbReference type="Proteomes" id="UP001247805">
    <property type="component" value="Unassembled WGS sequence"/>
</dbReference>
<comment type="catalytic activity">
    <reaction evidence="2">
        <text>2 GTP = 3',3'-c-di-GMP + 2 diphosphate</text>
        <dbReference type="Rhea" id="RHEA:24898"/>
        <dbReference type="ChEBI" id="CHEBI:33019"/>
        <dbReference type="ChEBI" id="CHEBI:37565"/>
        <dbReference type="ChEBI" id="CHEBI:58805"/>
        <dbReference type="EC" id="2.7.7.65"/>
    </reaction>
</comment>
<accession>A0ABU3SS14</accession>
<dbReference type="PANTHER" id="PTHR45138:SF9">
    <property type="entry name" value="DIGUANYLATE CYCLASE DGCM-RELATED"/>
    <property type="match status" value="1"/>
</dbReference>
<keyword evidence="6" id="KW-0548">Nucleotidyltransferase</keyword>
<reference evidence="6 7" key="1">
    <citation type="submission" date="2023-10" db="EMBL/GenBank/DDBJ databases">
        <title>Glaciecola aquimarina strain GGW-M5 nov., isolated from a coastal seawater.</title>
        <authorList>
            <person name="Bayburt H."/>
            <person name="Kim J.M."/>
            <person name="Choi B.J."/>
            <person name="Jeon C.O."/>
        </authorList>
    </citation>
    <scope>NUCLEOTIDE SEQUENCE [LARGE SCALE GENOMIC DNA]</scope>
    <source>
        <strain evidence="6 7">KCTC 32108</strain>
    </source>
</reference>
<feature type="transmembrane region" description="Helical" evidence="3">
    <location>
        <begin position="320"/>
        <end position="338"/>
    </location>
</feature>
<evidence type="ECO:0000256" key="1">
    <source>
        <dbReference type="ARBA" id="ARBA00012528"/>
    </source>
</evidence>
<feature type="signal peptide" evidence="4">
    <location>
        <begin position="1"/>
        <end position="26"/>
    </location>
</feature>
<feature type="transmembrane region" description="Helical" evidence="3">
    <location>
        <begin position="350"/>
        <end position="370"/>
    </location>
</feature>
<organism evidence="6 7">
    <name type="scientific">Paraglaciecola aquimarina</name>
    <dbReference type="NCBI Taxonomy" id="1235557"/>
    <lineage>
        <taxon>Bacteria</taxon>
        <taxon>Pseudomonadati</taxon>
        <taxon>Pseudomonadota</taxon>
        <taxon>Gammaproteobacteria</taxon>
        <taxon>Alteromonadales</taxon>
        <taxon>Alteromonadaceae</taxon>
        <taxon>Paraglaciecola</taxon>
    </lineage>
</organism>
<feature type="transmembrane region" description="Helical" evidence="3">
    <location>
        <begin position="288"/>
        <end position="308"/>
    </location>
</feature>
<dbReference type="InterPro" id="IPR043128">
    <property type="entry name" value="Rev_trsase/Diguanyl_cyclase"/>
</dbReference>
<evidence type="ECO:0000313" key="6">
    <source>
        <dbReference type="EMBL" id="MDU0352773.1"/>
    </source>
</evidence>
<dbReference type="InterPro" id="IPR000160">
    <property type="entry name" value="GGDEF_dom"/>
</dbReference>
<proteinExistence type="predicted"/>
<evidence type="ECO:0000313" key="7">
    <source>
        <dbReference type="Proteomes" id="UP001247805"/>
    </source>
</evidence>